<keyword evidence="5 15" id="KW-0812">Transmembrane</keyword>
<evidence type="ECO:0000256" key="1">
    <source>
        <dbReference type="ARBA" id="ARBA00005513"/>
    </source>
</evidence>
<dbReference type="Gene3D" id="1.20.5.620">
    <property type="entry name" value="F1F0 ATP synthase subunit B, membrane domain"/>
    <property type="match status" value="1"/>
</dbReference>
<evidence type="ECO:0000256" key="14">
    <source>
        <dbReference type="ARBA" id="ARBA00037847"/>
    </source>
</evidence>
<dbReference type="PANTHER" id="PTHR33445:SF1">
    <property type="entry name" value="ATP SYNTHASE SUBUNIT B"/>
    <property type="match status" value="1"/>
</dbReference>
<dbReference type="RefSeq" id="WP_109660044.1">
    <property type="nucleotide sequence ID" value="NZ_QGEG01000001.1"/>
</dbReference>
<name>A0A316L4G2_9FLAO</name>
<dbReference type="CDD" id="cd06503">
    <property type="entry name" value="ATP-synt_Fo_b"/>
    <property type="match status" value="1"/>
</dbReference>
<dbReference type="GO" id="GO:0046933">
    <property type="term" value="F:proton-transporting ATP synthase activity, rotational mechanism"/>
    <property type="evidence" value="ECO:0007669"/>
    <property type="project" value="UniProtKB-UniRule"/>
</dbReference>
<dbReference type="SUPFAM" id="SSF81573">
    <property type="entry name" value="F1F0 ATP synthase subunit B, membrane domain"/>
    <property type="match status" value="1"/>
</dbReference>
<dbReference type="Pfam" id="PF00430">
    <property type="entry name" value="ATP-synt_B"/>
    <property type="match status" value="1"/>
</dbReference>
<evidence type="ECO:0000256" key="15">
    <source>
        <dbReference type="HAMAP-Rule" id="MF_01398"/>
    </source>
</evidence>
<comment type="function">
    <text evidence="11 15">F(1)F(0) ATP synthase produces ATP from ADP in the presence of a proton or sodium gradient. F-type ATPases consist of two structural domains, F(1) containing the extramembraneous catalytic core and F(0) containing the membrane proton channel, linked together by a central stalk and a peripheral stalk. During catalysis, ATP synthesis in the catalytic domain of F(1) is coupled via a rotary mechanism of the central stalk subunits to proton translocation.</text>
</comment>
<evidence type="ECO:0000256" key="6">
    <source>
        <dbReference type="ARBA" id="ARBA00022781"/>
    </source>
</evidence>
<accession>A0A316L4G2</accession>
<gene>
    <name evidence="15" type="primary">atpF</name>
    <name evidence="18" type="ORF">DKG77_02975</name>
</gene>
<dbReference type="GO" id="GO:0046961">
    <property type="term" value="F:proton-transporting ATPase activity, rotational mechanism"/>
    <property type="evidence" value="ECO:0007669"/>
    <property type="project" value="TreeGrafter"/>
</dbReference>
<feature type="transmembrane region" description="Helical" evidence="15">
    <location>
        <begin position="12"/>
        <end position="32"/>
    </location>
</feature>
<evidence type="ECO:0000256" key="17">
    <source>
        <dbReference type="SAM" id="Coils"/>
    </source>
</evidence>
<keyword evidence="10 15" id="KW-0066">ATP synthesis</keyword>
<dbReference type="GO" id="GO:0045259">
    <property type="term" value="C:proton-transporting ATP synthase complex"/>
    <property type="evidence" value="ECO:0007669"/>
    <property type="project" value="UniProtKB-KW"/>
</dbReference>
<keyword evidence="18" id="KW-0378">Hydrolase</keyword>
<keyword evidence="17" id="KW-0175">Coiled coil</keyword>
<evidence type="ECO:0000256" key="9">
    <source>
        <dbReference type="ARBA" id="ARBA00023136"/>
    </source>
</evidence>
<comment type="subunit">
    <text evidence="15">F-type ATPases have 2 components, F(1) - the catalytic core - and F(0) - the membrane proton channel. F(1) has five subunits: alpha(3), beta(3), gamma(1), delta(1), epsilon(1). F(0) has three main subunits: a(1), b(2) and c(10-14). The alpha and beta chains form an alternating ring which encloses part of the gamma chain. F(1) is attached to F(0) by a central stalk formed by the gamma and epsilon chains, while a peripheral stalk is formed by the delta and b chains.</text>
</comment>
<keyword evidence="7 15" id="KW-1133">Transmembrane helix</keyword>
<dbReference type="InterPro" id="IPR050059">
    <property type="entry name" value="ATP_synthase_B_chain"/>
</dbReference>
<protein>
    <recommendedName>
        <fullName evidence="15">ATP synthase subunit b</fullName>
    </recommendedName>
    <alternativeName>
        <fullName evidence="15">ATP synthase F(0) sector subunit b</fullName>
    </alternativeName>
    <alternativeName>
        <fullName evidence="15">ATPase subunit I</fullName>
    </alternativeName>
    <alternativeName>
        <fullName evidence="15">F-type ATPase subunit b</fullName>
        <shortName evidence="15">F-ATPase subunit b</shortName>
    </alternativeName>
</protein>
<dbReference type="AlphaFoldDB" id="A0A316L4G2"/>
<feature type="coiled-coil region" evidence="17">
    <location>
        <begin position="36"/>
        <end position="91"/>
    </location>
</feature>
<dbReference type="GO" id="GO:0005886">
    <property type="term" value="C:plasma membrane"/>
    <property type="evidence" value="ECO:0007669"/>
    <property type="project" value="UniProtKB-SubCell"/>
</dbReference>
<sequence length="166" mass="18707">MEKLLEEFSVGLFFWQTLLFGLLLFLMWKFAWKPILKAVNDREDGIKNALDAAEDAKKEMQNVTADSEKLLKEARAEREAMLKEAREIKDKIVADAKDQAQVEGDKMVKQAQATIESEKNAAVADIKAQVANLSVDIAEKIIKGELSDKKKQLKLVDDMLGDIKLN</sequence>
<dbReference type="GO" id="GO:0012505">
    <property type="term" value="C:endomembrane system"/>
    <property type="evidence" value="ECO:0007669"/>
    <property type="project" value="UniProtKB-SubCell"/>
</dbReference>
<comment type="caution">
    <text evidence="18">The sequence shown here is derived from an EMBL/GenBank/DDBJ whole genome shotgun (WGS) entry which is preliminary data.</text>
</comment>
<comment type="subcellular location">
    <subcellularLocation>
        <location evidence="15">Cell membrane</location>
        <topology evidence="15">Single-pass membrane protein</topology>
    </subcellularLocation>
    <subcellularLocation>
        <location evidence="14">Endomembrane system</location>
        <topology evidence="14">Single-pass membrane protein</topology>
    </subcellularLocation>
</comment>
<dbReference type="GO" id="GO:0016787">
    <property type="term" value="F:hydrolase activity"/>
    <property type="evidence" value="ECO:0007669"/>
    <property type="project" value="UniProtKB-KW"/>
</dbReference>
<evidence type="ECO:0000313" key="19">
    <source>
        <dbReference type="Proteomes" id="UP000245762"/>
    </source>
</evidence>
<keyword evidence="6 15" id="KW-0375">Hydrogen ion transport</keyword>
<keyword evidence="19" id="KW-1185">Reference proteome</keyword>
<comment type="function">
    <text evidence="12">Component of the F(0) channel, it forms part of the peripheral stalk, linking F(1) to F(0). The b'-subunit is a diverged and duplicated form of b found in plants and photosynthetic bacteria.</text>
</comment>
<dbReference type="EMBL" id="QGEG01000001">
    <property type="protein sequence ID" value="PWL39809.1"/>
    <property type="molecule type" value="Genomic_DNA"/>
</dbReference>
<evidence type="ECO:0000256" key="12">
    <source>
        <dbReference type="ARBA" id="ARBA00025614"/>
    </source>
</evidence>
<reference evidence="18 19" key="1">
    <citation type="submission" date="2018-05" db="EMBL/GenBank/DDBJ databases">
        <title>Complete genome sequence of Flagellimonas aquimarina ECD12 isolated from seaweed Ecklonia cava.</title>
        <authorList>
            <person name="Choi S."/>
            <person name="Seong C."/>
        </authorList>
    </citation>
    <scope>NUCLEOTIDE SEQUENCE [LARGE SCALE GENOMIC DNA]</scope>
    <source>
        <strain evidence="18 19">ECD12</strain>
    </source>
</reference>
<evidence type="ECO:0000256" key="5">
    <source>
        <dbReference type="ARBA" id="ARBA00022692"/>
    </source>
</evidence>
<keyword evidence="8 15" id="KW-0406">Ion transport</keyword>
<keyword evidence="9 15" id="KW-0472">Membrane</keyword>
<evidence type="ECO:0000313" key="18">
    <source>
        <dbReference type="EMBL" id="PWL39809.1"/>
    </source>
</evidence>
<evidence type="ECO:0000256" key="8">
    <source>
        <dbReference type="ARBA" id="ARBA00023065"/>
    </source>
</evidence>
<keyword evidence="3 15" id="KW-1003">Cell membrane</keyword>
<dbReference type="Proteomes" id="UP000245762">
    <property type="component" value="Unassembled WGS sequence"/>
</dbReference>
<dbReference type="InterPro" id="IPR005864">
    <property type="entry name" value="ATP_synth_F0_bsu_bac"/>
</dbReference>
<evidence type="ECO:0000256" key="13">
    <source>
        <dbReference type="ARBA" id="ARBA00026054"/>
    </source>
</evidence>
<dbReference type="OrthoDB" id="9795289at2"/>
<keyword evidence="4 15" id="KW-0138">CF(0)</keyword>
<keyword evidence="2 15" id="KW-0813">Transport</keyword>
<dbReference type="NCBIfam" id="NF011041">
    <property type="entry name" value="PRK14471.1"/>
    <property type="match status" value="1"/>
</dbReference>
<evidence type="ECO:0000256" key="3">
    <source>
        <dbReference type="ARBA" id="ARBA00022475"/>
    </source>
</evidence>
<evidence type="ECO:0000256" key="10">
    <source>
        <dbReference type="ARBA" id="ARBA00023310"/>
    </source>
</evidence>
<evidence type="ECO:0000256" key="4">
    <source>
        <dbReference type="ARBA" id="ARBA00022547"/>
    </source>
</evidence>
<evidence type="ECO:0000256" key="16">
    <source>
        <dbReference type="RuleBase" id="RU003848"/>
    </source>
</evidence>
<dbReference type="PANTHER" id="PTHR33445">
    <property type="entry name" value="ATP SYNTHASE SUBUNIT B', CHLOROPLASTIC"/>
    <property type="match status" value="1"/>
</dbReference>
<evidence type="ECO:0000256" key="2">
    <source>
        <dbReference type="ARBA" id="ARBA00022448"/>
    </source>
</evidence>
<dbReference type="NCBIfam" id="TIGR01144">
    <property type="entry name" value="ATP_synt_b"/>
    <property type="match status" value="1"/>
</dbReference>
<dbReference type="InterPro" id="IPR002146">
    <property type="entry name" value="ATP_synth_b/b'su_bac/chlpt"/>
</dbReference>
<evidence type="ECO:0000256" key="11">
    <source>
        <dbReference type="ARBA" id="ARBA00025198"/>
    </source>
</evidence>
<evidence type="ECO:0000256" key="7">
    <source>
        <dbReference type="ARBA" id="ARBA00022989"/>
    </source>
</evidence>
<comment type="similarity">
    <text evidence="1 15 16">Belongs to the ATPase B chain family.</text>
</comment>
<proteinExistence type="inferred from homology"/>
<organism evidence="18 19">
    <name type="scientific">Flagellimonas aquimarina</name>
    <dbReference type="NCBI Taxonomy" id="2201895"/>
    <lineage>
        <taxon>Bacteria</taxon>
        <taxon>Pseudomonadati</taxon>
        <taxon>Bacteroidota</taxon>
        <taxon>Flavobacteriia</taxon>
        <taxon>Flavobacteriales</taxon>
        <taxon>Flavobacteriaceae</taxon>
        <taxon>Flagellimonas</taxon>
    </lineage>
</organism>
<dbReference type="InterPro" id="IPR028987">
    <property type="entry name" value="ATP_synth_B-like_membr_sf"/>
</dbReference>
<dbReference type="HAMAP" id="MF_01398">
    <property type="entry name" value="ATP_synth_b_bprime"/>
    <property type="match status" value="1"/>
</dbReference>
<comment type="subunit">
    <text evidence="13">F-type ATPases have 2 components, F(1) - the catalytic core - and F(0) - the membrane proton channel. F(1) has five subunits: alpha(3), beta(3), gamma(1), delta(1), epsilon(1). F(0) has four main subunits: a(1), b(2) and c(10-14). The alpha and beta chains form an alternating ring which encloses part of the gamma chain. F(1) is attached to F(0) by a central stalk formed by the gamma and epsilon chains, while a peripheral stalk is formed by the delta and b chains.</text>
</comment>